<feature type="transmembrane region" description="Helical" evidence="2">
    <location>
        <begin position="73"/>
        <end position="91"/>
    </location>
</feature>
<evidence type="ECO:0000313" key="5">
    <source>
        <dbReference type="Proteomes" id="UP000789901"/>
    </source>
</evidence>
<protein>
    <recommendedName>
        <fullName evidence="1">ATP-dependent DNA helicase</fullName>
        <ecNumber evidence="1">5.6.2.3</ecNumber>
    </recommendedName>
</protein>
<name>A0ABN7WCY7_GIGMA</name>
<proteinExistence type="inferred from homology"/>
<feature type="non-terminal residue" evidence="4">
    <location>
        <position position="324"/>
    </location>
</feature>
<keyword evidence="2" id="KW-0472">Membrane</keyword>
<dbReference type="InterPro" id="IPR010285">
    <property type="entry name" value="DNA_helicase_pif1-like_DEAD"/>
</dbReference>
<evidence type="ECO:0000313" key="4">
    <source>
        <dbReference type="EMBL" id="CAG8826358.1"/>
    </source>
</evidence>
<gene>
    <name evidence="4" type="ORF">GMARGA_LOCUS29100</name>
</gene>
<dbReference type="EMBL" id="CAJVQB010038532">
    <property type="protein sequence ID" value="CAG8826358.1"/>
    <property type="molecule type" value="Genomic_DNA"/>
</dbReference>
<comment type="cofactor">
    <cofactor evidence="1">
        <name>Mg(2+)</name>
        <dbReference type="ChEBI" id="CHEBI:18420"/>
    </cofactor>
</comment>
<evidence type="ECO:0000259" key="3">
    <source>
        <dbReference type="Pfam" id="PF05970"/>
    </source>
</evidence>
<sequence>MNKRKDFYYQKDNNKKIKKNYDEKKLSTEQQNVIDIALNSISIFYTGLAGTEKSFLLKYLIEKLRVKYENNEVIITATMGLAALLIDIFVVNRLNKLRLGIIDEDFLKYINSLQQELICNRIIDFFIEEKNTLKCINCKTIFYRKDVTDLKRHIKKIHMRSRILEFKSEDWSVVLFSDSQDNELPSYKQLVKYLKRKNLANKILCLKVGTKVISIYNDKENKNIVNEFIYRIKEYDSSSYFSNFYCELEVIKIEDGIKNYLSFYDKDFKVINIKTNKKNDSYSIYDIEKKQQITEFIYVINQYDSTSESYKFYCNLLVIKFENR</sequence>
<keyword evidence="2" id="KW-1133">Transmembrane helix</keyword>
<keyword evidence="1" id="KW-0234">DNA repair</keyword>
<dbReference type="InterPro" id="IPR027417">
    <property type="entry name" value="P-loop_NTPase"/>
</dbReference>
<keyword evidence="1" id="KW-0233">DNA recombination</keyword>
<keyword evidence="1" id="KW-0067">ATP-binding</keyword>
<dbReference type="Proteomes" id="UP000789901">
    <property type="component" value="Unassembled WGS sequence"/>
</dbReference>
<keyword evidence="1" id="KW-0547">Nucleotide-binding</keyword>
<keyword evidence="2" id="KW-0812">Transmembrane</keyword>
<comment type="similarity">
    <text evidence="1">Belongs to the helicase family.</text>
</comment>
<accession>A0ABN7WCY7</accession>
<dbReference type="Pfam" id="PF05970">
    <property type="entry name" value="PIF1"/>
    <property type="match status" value="1"/>
</dbReference>
<keyword evidence="1" id="KW-0227">DNA damage</keyword>
<dbReference type="Gene3D" id="3.40.50.300">
    <property type="entry name" value="P-loop containing nucleotide triphosphate hydrolases"/>
    <property type="match status" value="1"/>
</dbReference>
<reference evidence="4 5" key="1">
    <citation type="submission" date="2021-06" db="EMBL/GenBank/DDBJ databases">
        <authorList>
            <person name="Kallberg Y."/>
            <person name="Tangrot J."/>
            <person name="Rosling A."/>
        </authorList>
    </citation>
    <scope>NUCLEOTIDE SEQUENCE [LARGE SCALE GENOMIC DNA]</scope>
    <source>
        <strain evidence="4 5">120-4 pot B 10/14</strain>
    </source>
</reference>
<comment type="caution">
    <text evidence="4">The sequence shown here is derived from an EMBL/GenBank/DDBJ whole genome shotgun (WGS) entry which is preliminary data.</text>
</comment>
<keyword evidence="1" id="KW-0378">Hydrolase</keyword>
<evidence type="ECO:0000256" key="1">
    <source>
        <dbReference type="RuleBase" id="RU363044"/>
    </source>
</evidence>
<dbReference type="EC" id="5.6.2.3" evidence="1"/>
<keyword evidence="5" id="KW-1185">Reference proteome</keyword>
<comment type="catalytic activity">
    <reaction evidence="1">
        <text>ATP + H2O = ADP + phosphate + H(+)</text>
        <dbReference type="Rhea" id="RHEA:13065"/>
        <dbReference type="ChEBI" id="CHEBI:15377"/>
        <dbReference type="ChEBI" id="CHEBI:15378"/>
        <dbReference type="ChEBI" id="CHEBI:30616"/>
        <dbReference type="ChEBI" id="CHEBI:43474"/>
        <dbReference type="ChEBI" id="CHEBI:456216"/>
        <dbReference type="EC" id="5.6.2.3"/>
    </reaction>
</comment>
<feature type="domain" description="DNA helicase Pif1-like DEAD-box helicase" evidence="3">
    <location>
        <begin position="25"/>
        <end position="87"/>
    </location>
</feature>
<dbReference type="SUPFAM" id="SSF52540">
    <property type="entry name" value="P-loop containing nucleoside triphosphate hydrolases"/>
    <property type="match status" value="1"/>
</dbReference>
<organism evidence="4 5">
    <name type="scientific">Gigaspora margarita</name>
    <dbReference type="NCBI Taxonomy" id="4874"/>
    <lineage>
        <taxon>Eukaryota</taxon>
        <taxon>Fungi</taxon>
        <taxon>Fungi incertae sedis</taxon>
        <taxon>Mucoromycota</taxon>
        <taxon>Glomeromycotina</taxon>
        <taxon>Glomeromycetes</taxon>
        <taxon>Diversisporales</taxon>
        <taxon>Gigasporaceae</taxon>
        <taxon>Gigaspora</taxon>
    </lineage>
</organism>
<keyword evidence="1" id="KW-0347">Helicase</keyword>
<evidence type="ECO:0000256" key="2">
    <source>
        <dbReference type="SAM" id="Phobius"/>
    </source>
</evidence>